<dbReference type="Pfam" id="PF25205">
    <property type="entry name" value="DUF7835"/>
    <property type="match status" value="1"/>
</dbReference>
<dbReference type="InterPro" id="IPR057157">
    <property type="entry name" value="DUF7835"/>
</dbReference>
<evidence type="ECO:0000313" key="2">
    <source>
        <dbReference type="EMBL" id="RKS83908.1"/>
    </source>
</evidence>
<reference evidence="2 3" key="1">
    <citation type="submission" date="2018-10" db="EMBL/GenBank/DDBJ databases">
        <title>Genomic Encyclopedia of Archaeal and Bacterial Type Strains, Phase II (KMG-II): from individual species to whole genera.</title>
        <authorList>
            <person name="Goeker M."/>
        </authorList>
    </citation>
    <scope>NUCLEOTIDE SEQUENCE [LARGE SCALE GENOMIC DNA]</scope>
    <source>
        <strain evidence="2 3">DSM 11927</strain>
    </source>
</reference>
<proteinExistence type="predicted"/>
<feature type="domain" description="DUF7835" evidence="1">
    <location>
        <begin position="19"/>
        <end position="79"/>
    </location>
</feature>
<accession>A0A495RAM5</accession>
<dbReference type="AlphaFoldDB" id="A0A495RAM5"/>
<evidence type="ECO:0000313" key="3">
    <source>
        <dbReference type="Proteomes" id="UP000268233"/>
    </source>
</evidence>
<organism evidence="2 3">
    <name type="scientific">Haloarcula quadrata</name>
    <dbReference type="NCBI Taxonomy" id="182779"/>
    <lineage>
        <taxon>Archaea</taxon>
        <taxon>Methanobacteriati</taxon>
        <taxon>Methanobacteriota</taxon>
        <taxon>Stenosarchaea group</taxon>
        <taxon>Halobacteria</taxon>
        <taxon>Halobacteriales</taxon>
        <taxon>Haloarculaceae</taxon>
        <taxon>Haloarcula</taxon>
    </lineage>
</organism>
<name>A0A495RAM5_9EURY</name>
<gene>
    <name evidence="2" type="ORF">BDK61_3305</name>
</gene>
<dbReference type="EMBL" id="RBWW01000001">
    <property type="protein sequence ID" value="RKS83908.1"/>
    <property type="molecule type" value="Genomic_DNA"/>
</dbReference>
<protein>
    <recommendedName>
        <fullName evidence="1">DUF7835 domain-containing protein</fullName>
    </recommendedName>
</protein>
<comment type="caution">
    <text evidence="2">The sequence shown here is derived from an EMBL/GenBank/DDBJ whole genome shotgun (WGS) entry which is preliminary data.</text>
</comment>
<sequence length="79" mass="8754">MVVFILSTRLVSDGMAAINDGVDMAEHCSTCDRETPHAVRVQIQTESDKRENAAFSREPYRVSECQICGTTTSTRMNNA</sequence>
<keyword evidence="3" id="KW-1185">Reference proteome</keyword>
<dbReference type="Proteomes" id="UP000268233">
    <property type="component" value="Unassembled WGS sequence"/>
</dbReference>
<evidence type="ECO:0000259" key="1">
    <source>
        <dbReference type="Pfam" id="PF25205"/>
    </source>
</evidence>